<dbReference type="CDD" id="cd07182">
    <property type="entry name" value="RNase_HII_bacteria_HII_like"/>
    <property type="match status" value="1"/>
</dbReference>
<dbReference type="Proteomes" id="UP000249081">
    <property type="component" value="Unassembled WGS sequence"/>
</dbReference>
<dbReference type="GO" id="GO:0004523">
    <property type="term" value="F:RNA-DNA hybrid ribonuclease activity"/>
    <property type="evidence" value="ECO:0007669"/>
    <property type="project" value="UniProtKB-UniRule"/>
</dbReference>
<feature type="binding site" evidence="14 15">
    <location>
        <position position="27"/>
    </location>
    <ligand>
        <name>a divalent metal cation</name>
        <dbReference type="ChEBI" id="CHEBI:60240"/>
    </ligand>
</feature>
<feature type="binding site" evidence="14 15">
    <location>
        <position position="123"/>
    </location>
    <ligand>
        <name>a divalent metal cation</name>
        <dbReference type="ChEBI" id="CHEBI:60240"/>
    </ligand>
</feature>
<dbReference type="InterPro" id="IPR036397">
    <property type="entry name" value="RNaseH_sf"/>
</dbReference>
<keyword evidence="12 14" id="KW-0378">Hydrolase</keyword>
<dbReference type="InterPro" id="IPR022898">
    <property type="entry name" value="RNase_HII"/>
</dbReference>
<evidence type="ECO:0000256" key="6">
    <source>
        <dbReference type="ARBA" id="ARBA00012180"/>
    </source>
</evidence>
<dbReference type="NCBIfam" id="NF000595">
    <property type="entry name" value="PRK00015.1-3"/>
    <property type="match status" value="1"/>
</dbReference>
<dbReference type="PROSITE" id="PS51975">
    <property type="entry name" value="RNASE_H_2"/>
    <property type="match status" value="1"/>
</dbReference>
<dbReference type="EMBL" id="QBMN01000048">
    <property type="protein sequence ID" value="PZO42455.1"/>
    <property type="molecule type" value="Genomic_DNA"/>
</dbReference>
<evidence type="ECO:0000256" key="12">
    <source>
        <dbReference type="ARBA" id="ARBA00022801"/>
    </source>
</evidence>
<sequence>MATATNSLKLIKISSDSNLATRTAGIDEVGRGCLFGPVVAAAVVLSPQACQQLEALGVTDSKRLSAARRESLVIPIQTLAADYALGLGTVHDIERLNILHASLLAMHRAVRRLAIDPDLCLIDGNQPIASLEIPQRTVVQGDRIHTEIAAASILAKVWRDRLIARLDRRYPGYHLARNKGYGSAAHRQALQTLGPTPQHRRSFKGCSG</sequence>
<gene>
    <name evidence="14" type="primary">rnhB</name>
    <name evidence="18" type="ORF">DCF17_08835</name>
</gene>
<dbReference type="SUPFAM" id="SSF53098">
    <property type="entry name" value="Ribonuclease H-like"/>
    <property type="match status" value="1"/>
</dbReference>
<keyword evidence="10 14" id="KW-0479">Metal-binding</keyword>
<evidence type="ECO:0000256" key="4">
    <source>
        <dbReference type="ARBA" id="ARBA00004496"/>
    </source>
</evidence>
<evidence type="ECO:0000256" key="8">
    <source>
        <dbReference type="ARBA" id="ARBA00022490"/>
    </source>
</evidence>
<dbReference type="Gene3D" id="3.30.420.10">
    <property type="entry name" value="Ribonuclease H-like superfamily/Ribonuclease H"/>
    <property type="match status" value="1"/>
</dbReference>
<evidence type="ECO:0000256" key="7">
    <source>
        <dbReference type="ARBA" id="ARBA00019179"/>
    </source>
</evidence>
<evidence type="ECO:0000313" key="18">
    <source>
        <dbReference type="EMBL" id="PZO42455.1"/>
    </source>
</evidence>
<accession>A0A2W4Y691</accession>
<evidence type="ECO:0000256" key="9">
    <source>
        <dbReference type="ARBA" id="ARBA00022722"/>
    </source>
</evidence>
<feature type="binding site" evidence="14 15">
    <location>
        <position position="28"/>
    </location>
    <ligand>
        <name>a divalent metal cation</name>
        <dbReference type="ChEBI" id="CHEBI:60240"/>
    </ligand>
</feature>
<protein>
    <recommendedName>
        <fullName evidence="7 14">Ribonuclease HII</fullName>
        <shortName evidence="14">RNase HII</shortName>
        <ecNumber evidence="6 14">3.1.26.4</ecNumber>
    </recommendedName>
</protein>
<dbReference type="HAMAP" id="MF_00052_B">
    <property type="entry name" value="RNase_HII_B"/>
    <property type="match status" value="1"/>
</dbReference>
<comment type="catalytic activity">
    <reaction evidence="1 14 15 16">
        <text>Endonucleolytic cleavage to 5'-phosphomonoester.</text>
        <dbReference type="EC" id="3.1.26.4"/>
    </reaction>
</comment>
<comment type="caution">
    <text evidence="18">The sequence shown here is derived from an EMBL/GenBank/DDBJ whole genome shotgun (WGS) entry which is preliminary data.</text>
</comment>
<feature type="domain" description="RNase H type-2" evidence="17">
    <location>
        <begin position="21"/>
        <end position="208"/>
    </location>
</feature>
<comment type="cofactor">
    <cofactor evidence="2">
        <name>Mg(2+)</name>
        <dbReference type="ChEBI" id="CHEBI:18420"/>
    </cofactor>
</comment>
<dbReference type="PANTHER" id="PTHR10954">
    <property type="entry name" value="RIBONUCLEASE H2 SUBUNIT A"/>
    <property type="match status" value="1"/>
</dbReference>
<dbReference type="NCBIfam" id="NF010537">
    <property type="entry name" value="PRK13925.1"/>
    <property type="match status" value="1"/>
</dbReference>
<evidence type="ECO:0000313" key="19">
    <source>
        <dbReference type="Proteomes" id="UP000249081"/>
    </source>
</evidence>
<dbReference type="PANTHER" id="PTHR10954:SF18">
    <property type="entry name" value="RIBONUCLEASE HII"/>
    <property type="match status" value="1"/>
</dbReference>
<dbReference type="InterPro" id="IPR012337">
    <property type="entry name" value="RNaseH-like_sf"/>
</dbReference>
<keyword evidence="11 14" id="KW-0255">Endonuclease</keyword>
<dbReference type="EC" id="3.1.26.4" evidence="6 14"/>
<evidence type="ECO:0000259" key="17">
    <source>
        <dbReference type="PROSITE" id="PS51975"/>
    </source>
</evidence>
<dbReference type="GO" id="GO:0030145">
    <property type="term" value="F:manganese ion binding"/>
    <property type="evidence" value="ECO:0007669"/>
    <property type="project" value="UniProtKB-UniRule"/>
</dbReference>
<dbReference type="AlphaFoldDB" id="A0A2W4Y691"/>
<evidence type="ECO:0000256" key="5">
    <source>
        <dbReference type="ARBA" id="ARBA00007383"/>
    </source>
</evidence>
<dbReference type="InterPro" id="IPR001352">
    <property type="entry name" value="RNase_HII/HIII"/>
</dbReference>
<evidence type="ECO:0000256" key="16">
    <source>
        <dbReference type="RuleBase" id="RU003515"/>
    </source>
</evidence>
<reference evidence="19" key="1">
    <citation type="submission" date="2018-04" db="EMBL/GenBank/DDBJ databases">
        <authorList>
            <person name="Cornet L."/>
        </authorList>
    </citation>
    <scope>NUCLEOTIDE SEQUENCE [LARGE SCALE GENOMIC DNA]</scope>
</reference>
<comment type="cofactor">
    <cofactor evidence="14 15">
        <name>Mn(2+)</name>
        <dbReference type="ChEBI" id="CHEBI:29035"/>
    </cofactor>
    <cofactor evidence="14 15">
        <name>Mg(2+)</name>
        <dbReference type="ChEBI" id="CHEBI:18420"/>
    </cofactor>
    <text evidence="14 15">Manganese or magnesium. Binds 1 divalent metal ion per monomer in the absence of substrate. May bind a second metal ion after substrate binding.</text>
</comment>
<dbReference type="Pfam" id="PF01351">
    <property type="entry name" value="RNase_HII"/>
    <property type="match status" value="1"/>
</dbReference>
<evidence type="ECO:0000256" key="3">
    <source>
        <dbReference type="ARBA" id="ARBA00004065"/>
    </source>
</evidence>
<evidence type="ECO:0000256" key="15">
    <source>
        <dbReference type="PROSITE-ProRule" id="PRU01319"/>
    </source>
</evidence>
<evidence type="ECO:0000256" key="14">
    <source>
        <dbReference type="HAMAP-Rule" id="MF_00052"/>
    </source>
</evidence>
<evidence type="ECO:0000256" key="2">
    <source>
        <dbReference type="ARBA" id="ARBA00001946"/>
    </source>
</evidence>
<evidence type="ECO:0000256" key="1">
    <source>
        <dbReference type="ARBA" id="ARBA00000077"/>
    </source>
</evidence>
<organism evidence="18 19">
    <name type="scientific">Shackletoniella antarctica</name>
    <dbReference type="NCBI Taxonomy" id="268115"/>
    <lineage>
        <taxon>Bacteria</taxon>
        <taxon>Bacillati</taxon>
        <taxon>Cyanobacteriota</taxon>
        <taxon>Cyanophyceae</taxon>
        <taxon>Oculatellales</taxon>
        <taxon>Oculatellaceae</taxon>
        <taxon>Shackletoniella</taxon>
    </lineage>
</organism>
<dbReference type="GO" id="GO:0032299">
    <property type="term" value="C:ribonuclease H2 complex"/>
    <property type="evidence" value="ECO:0007669"/>
    <property type="project" value="TreeGrafter"/>
</dbReference>
<comment type="function">
    <text evidence="3 14 16">Endonuclease that specifically degrades the RNA of RNA-DNA hybrids.</text>
</comment>
<evidence type="ECO:0000256" key="11">
    <source>
        <dbReference type="ARBA" id="ARBA00022759"/>
    </source>
</evidence>
<keyword evidence="13 14" id="KW-0464">Manganese</keyword>
<dbReference type="InterPro" id="IPR024567">
    <property type="entry name" value="RNase_HII/HIII_dom"/>
</dbReference>
<dbReference type="GO" id="GO:0043137">
    <property type="term" value="P:DNA replication, removal of RNA primer"/>
    <property type="evidence" value="ECO:0007669"/>
    <property type="project" value="TreeGrafter"/>
</dbReference>
<dbReference type="GO" id="GO:0003723">
    <property type="term" value="F:RNA binding"/>
    <property type="evidence" value="ECO:0007669"/>
    <property type="project" value="UniProtKB-UniRule"/>
</dbReference>
<reference evidence="18 19" key="2">
    <citation type="submission" date="2018-06" db="EMBL/GenBank/DDBJ databases">
        <title>Metagenomic assembly of (sub)arctic Cyanobacteria and their associated microbiome from non-axenic cultures.</title>
        <authorList>
            <person name="Baurain D."/>
        </authorList>
    </citation>
    <scope>NUCLEOTIDE SEQUENCE [LARGE SCALE GENOMIC DNA]</scope>
    <source>
        <strain evidence="18">ULC041bin1</strain>
    </source>
</reference>
<comment type="subcellular location">
    <subcellularLocation>
        <location evidence="4 14">Cytoplasm</location>
    </subcellularLocation>
</comment>
<comment type="similarity">
    <text evidence="5 14 16">Belongs to the RNase HII family.</text>
</comment>
<proteinExistence type="inferred from homology"/>
<name>A0A2W4Y691_9CYAN</name>
<dbReference type="GO" id="GO:0005737">
    <property type="term" value="C:cytoplasm"/>
    <property type="evidence" value="ECO:0007669"/>
    <property type="project" value="UniProtKB-SubCell"/>
</dbReference>
<dbReference type="GO" id="GO:0006298">
    <property type="term" value="P:mismatch repair"/>
    <property type="evidence" value="ECO:0007669"/>
    <property type="project" value="TreeGrafter"/>
</dbReference>
<evidence type="ECO:0000256" key="10">
    <source>
        <dbReference type="ARBA" id="ARBA00022723"/>
    </source>
</evidence>
<evidence type="ECO:0000256" key="13">
    <source>
        <dbReference type="ARBA" id="ARBA00023211"/>
    </source>
</evidence>
<keyword evidence="9 14" id="KW-0540">Nuclease</keyword>
<keyword evidence="8 14" id="KW-0963">Cytoplasm</keyword>